<keyword evidence="2" id="KW-1185">Reference proteome</keyword>
<gene>
    <name evidence="1" type="ORF">MPOR_34990</name>
</gene>
<dbReference type="InterPro" id="IPR034660">
    <property type="entry name" value="DinB/YfiT-like"/>
</dbReference>
<evidence type="ECO:0008006" key="3">
    <source>
        <dbReference type="Google" id="ProtNLM"/>
    </source>
</evidence>
<dbReference type="Gene3D" id="1.20.120.450">
    <property type="entry name" value="dinb family like domain"/>
    <property type="match status" value="1"/>
</dbReference>
<organism evidence="1 2">
    <name type="scientific">Mycolicibacterium poriferae</name>
    <dbReference type="NCBI Taxonomy" id="39694"/>
    <lineage>
        <taxon>Bacteria</taxon>
        <taxon>Bacillati</taxon>
        <taxon>Actinomycetota</taxon>
        <taxon>Actinomycetes</taxon>
        <taxon>Mycobacteriales</taxon>
        <taxon>Mycobacteriaceae</taxon>
        <taxon>Mycolicibacterium</taxon>
    </lineage>
</organism>
<name>A0A6N4VEA4_9MYCO</name>
<dbReference type="RefSeq" id="WP_372511997.1">
    <property type="nucleotide sequence ID" value="NZ_AP022570.1"/>
</dbReference>
<reference evidence="1 2" key="1">
    <citation type="journal article" date="2019" name="Emerg. Microbes Infect.">
        <title>Comprehensive subspecies identification of 175 nontuberculous mycobacteria species based on 7547 genomic profiles.</title>
        <authorList>
            <person name="Matsumoto Y."/>
            <person name="Kinjo T."/>
            <person name="Motooka D."/>
            <person name="Nabeya D."/>
            <person name="Jung N."/>
            <person name="Uechi K."/>
            <person name="Horii T."/>
            <person name="Iida T."/>
            <person name="Fujita J."/>
            <person name="Nakamura S."/>
        </authorList>
    </citation>
    <scope>NUCLEOTIDE SEQUENCE [LARGE SCALE GENOMIC DNA]</scope>
    <source>
        <strain evidence="1 2">JCM 12603</strain>
    </source>
</reference>
<dbReference type="AlphaFoldDB" id="A0A6N4VEA4"/>
<sequence>MIAAMEIGERETPPFNGDERTTLAAWLNFQRHTLVLKCEGLDDTTLRTASAPPSSLTLQGLVQHLAEVERNWFQRVLGRRDAPSIYGPAPAPGEHDGGFELSEQVSFADALDRWRAEVDAAHTICADHELDDVVPFMGTEVSARWIYLHMIGEYARHNGHADILRERLDGATGL</sequence>
<dbReference type="EMBL" id="AP022570">
    <property type="protein sequence ID" value="BBX52473.1"/>
    <property type="molecule type" value="Genomic_DNA"/>
</dbReference>
<proteinExistence type="predicted"/>
<dbReference type="Proteomes" id="UP000466785">
    <property type="component" value="Chromosome"/>
</dbReference>
<dbReference type="InterPro" id="IPR007061">
    <property type="entry name" value="MST-like"/>
</dbReference>
<dbReference type="SUPFAM" id="SSF109854">
    <property type="entry name" value="DinB/YfiT-like putative metalloenzymes"/>
    <property type="match status" value="1"/>
</dbReference>
<accession>A0A6N4VEA4</accession>
<evidence type="ECO:0000313" key="2">
    <source>
        <dbReference type="Proteomes" id="UP000466785"/>
    </source>
</evidence>
<dbReference type="Pfam" id="PF04978">
    <property type="entry name" value="MST"/>
    <property type="match status" value="1"/>
</dbReference>
<dbReference type="KEGG" id="mpof:MPOR_34990"/>
<evidence type="ECO:0000313" key="1">
    <source>
        <dbReference type="EMBL" id="BBX52473.1"/>
    </source>
</evidence>
<protein>
    <recommendedName>
        <fullName evidence="3">Mini-circle protein</fullName>
    </recommendedName>
</protein>